<feature type="transmembrane region" description="Helical" evidence="6">
    <location>
        <begin position="69"/>
        <end position="87"/>
    </location>
</feature>
<feature type="transmembrane region" description="Helical" evidence="6">
    <location>
        <begin position="219"/>
        <end position="238"/>
    </location>
</feature>
<dbReference type="InterPro" id="IPR045062">
    <property type="entry name" value="Cyt_c_biogenesis_CcsA/CcmC"/>
</dbReference>
<dbReference type="Pfam" id="PF01578">
    <property type="entry name" value="Cytochrom_C_asm"/>
    <property type="match status" value="1"/>
</dbReference>
<evidence type="ECO:0000256" key="4">
    <source>
        <dbReference type="ARBA" id="ARBA00022989"/>
    </source>
</evidence>
<accession>A0A0H3A942</accession>
<name>A0A0H3A942_NITV4</name>
<dbReference type="HOGENOM" id="CLU_049710_2_2_7"/>
<evidence type="ECO:0000256" key="2">
    <source>
        <dbReference type="ARBA" id="ARBA00022692"/>
    </source>
</evidence>
<keyword evidence="5 6" id="KW-0472">Membrane</keyword>
<dbReference type="GO" id="GO:0005886">
    <property type="term" value="C:plasma membrane"/>
    <property type="evidence" value="ECO:0007669"/>
    <property type="project" value="TreeGrafter"/>
</dbReference>
<dbReference type="PANTHER" id="PTHR30071:SF1">
    <property type="entry name" value="CYTOCHROME B_B6 PROTEIN-RELATED"/>
    <property type="match status" value="1"/>
</dbReference>
<dbReference type="GO" id="GO:0020037">
    <property type="term" value="F:heme binding"/>
    <property type="evidence" value="ECO:0007669"/>
    <property type="project" value="InterPro"/>
</dbReference>
<evidence type="ECO:0000259" key="7">
    <source>
        <dbReference type="Pfam" id="PF01578"/>
    </source>
</evidence>
<feature type="domain" description="Cytochrome c assembly protein" evidence="7">
    <location>
        <begin position="72"/>
        <end position="267"/>
    </location>
</feature>
<dbReference type="KEGG" id="dvl:Dvul_1617"/>
<dbReference type="InterPro" id="IPR002541">
    <property type="entry name" value="Cyt_c_assembly"/>
</dbReference>
<evidence type="ECO:0000256" key="6">
    <source>
        <dbReference type="SAM" id="Phobius"/>
    </source>
</evidence>
<dbReference type="AlphaFoldDB" id="A0A0H3A942"/>
<evidence type="ECO:0000313" key="9">
    <source>
        <dbReference type="Proteomes" id="UP000009173"/>
    </source>
</evidence>
<evidence type="ECO:0000256" key="3">
    <source>
        <dbReference type="ARBA" id="ARBA00022748"/>
    </source>
</evidence>
<dbReference type="EMBL" id="CP000527">
    <property type="protein sequence ID" value="ABM28634.1"/>
    <property type="molecule type" value="Genomic_DNA"/>
</dbReference>
<sequence length="276" mass="30937" precursor="true">MISPEFLLSALVLFLYAAGTAAIVVGTVARNASMKRVANWLAITGFVVHAISLVAGLQGHTWETISKGYFLQMLSWSMLLIYLFVWWKFKLDFLSALASPFALLIYLSSFKVAEVQSKLPESLSGLFFGLHIGTLFLSFGLMAMAFGAGVLFLHMERKIKTKEPLTGFRKDLPALSTFDRVNRLCVVWGFPLFTLGIVSGFVWAHPAWGKVITWDPKEIVSLAVWVMYALLFHQRVALGWQGRKPAVMVIWIFAVSVFSLIVVNVFMPTHHSFIQQ</sequence>
<evidence type="ECO:0000256" key="5">
    <source>
        <dbReference type="ARBA" id="ARBA00023136"/>
    </source>
</evidence>
<reference evidence="9" key="1">
    <citation type="journal article" date="2009" name="Environ. Microbiol.">
        <title>Contribution of mobile genetic elements to Desulfovibrio vulgaris genome plasticity.</title>
        <authorList>
            <person name="Walker C.B."/>
            <person name="Stolyar S."/>
            <person name="Chivian D."/>
            <person name="Pinel N."/>
            <person name="Gabster J.A."/>
            <person name="Dehal P.S."/>
            <person name="He Z."/>
            <person name="Yang Z.K."/>
            <person name="Yen H.C."/>
            <person name="Zhou J."/>
            <person name="Wall J.D."/>
            <person name="Hazen T.C."/>
            <person name="Arkin A.P."/>
            <person name="Stahl D.A."/>
        </authorList>
    </citation>
    <scope>NUCLEOTIDE SEQUENCE [LARGE SCALE GENOMIC DNA]</scope>
    <source>
        <strain evidence="9">DP4</strain>
    </source>
</reference>
<keyword evidence="4 6" id="KW-1133">Transmembrane helix</keyword>
<organism evidence="8 9">
    <name type="scientific">Nitratidesulfovibrio vulgaris (strain DP4)</name>
    <name type="common">Desulfovibrio vulgaris</name>
    <dbReference type="NCBI Taxonomy" id="391774"/>
    <lineage>
        <taxon>Bacteria</taxon>
        <taxon>Pseudomonadati</taxon>
        <taxon>Thermodesulfobacteriota</taxon>
        <taxon>Desulfovibrionia</taxon>
        <taxon>Desulfovibrionales</taxon>
        <taxon>Desulfovibrionaceae</taxon>
        <taxon>Nitratidesulfovibrio</taxon>
    </lineage>
</organism>
<keyword evidence="2 6" id="KW-0812">Transmembrane</keyword>
<dbReference type="Proteomes" id="UP000009173">
    <property type="component" value="Chromosome"/>
</dbReference>
<comment type="subcellular location">
    <subcellularLocation>
        <location evidence="1">Membrane</location>
        <topology evidence="1">Multi-pass membrane protein</topology>
    </subcellularLocation>
</comment>
<feature type="transmembrane region" description="Helical" evidence="6">
    <location>
        <begin position="6"/>
        <end position="25"/>
    </location>
</feature>
<feature type="transmembrane region" description="Helical" evidence="6">
    <location>
        <begin position="125"/>
        <end position="153"/>
    </location>
</feature>
<keyword evidence="3" id="KW-0201">Cytochrome c-type biogenesis</keyword>
<feature type="transmembrane region" description="Helical" evidence="6">
    <location>
        <begin position="37"/>
        <end position="57"/>
    </location>
</feature>
<dbReference type="PANTHER" id="PTHR30071">
    <property type="entry name" value="HEME EXPORTER PROTEIN C"/>
    <property type="match status" value="1"/>
</dbReference>
<gene>
    <name evidence="8" type="ordered locus">Dvul_1617</name>
</gene>
<dbReference type="GO" id="GO:0017004">
    <property type="term" value="P:cytochrome complex assembly"/>
    <property type="evidence" value="ECO:0007669"/>
    <property type="project" value="UniProtKB-KW"/>
</dbReference>
<evidence type="ECO:0000256" key="1">
    <source>
        <dbReference type="ARBA" id="ARBA00004141"/>
    </source>
</evidence>
<feature type="transmembrane region" description="Helical" evidence="6">
    <location>
        <begin position="94"/>
        <end position="113"/>
    </location>
</feature>
<proteinExistence type="predicted"/>
<protein>
    <submittedName>
        <fullName evidence="8">Cytochrome c assembly protein</fullName>
    </submittedName>
</protein>
<evidence type="ECO:0000313" key="8">
    <source>
        <dbReference type="EMBL" id="ABM28634.1"/>
    </source>
</evidence>
<feature type="transmembrane region" description="Helical" evidence="6">
    <location>
        <begin position="245"/>
        <end position="267"/>
    </location>
</feature>
<dbReference type="RefSeq" id="WP_011792376.1">
    <property type="nucleotide sequence ID" value="NC_008751.1"/>
</dbReference>
<feature type="transmembrane region" description="Helical" evidence="6">
    <location>
        <begin position="184"/>
        <end position="204"/>
    </location>
</feature>